<comment type="caution">
    <text evidence="1">The sequence shown here is derived from an EMBL/GenBank/DDBJ whole genome shotgun (WGS) entry which is preliminary data.</text>
</comment>
<dbReference type="Proteomes" id="UP001250218">
    <property type="component" value="Unassembled WGS sequence"/>
</dbReference>
<reference evidence="1" key="1">
    <citation type="submission" date="2023-03" db="EMBL/GenBank/DDBJ databases">
        <authorList>
            <person name="Shen W."/>
            <person name="Cai J."/>
        </authorList>
    </citation>
    <scope>NUCLEOTIDE SEQUENCE</scope>
    <source>
        <strain evidence="1">Y37</strain>
    </source>
</reference>
<gene>
    <name evidence="1" type="ORF">P7I04_04490</name>
</gene>
<dbReference type="InterPro" id="IPR029058">
    <property type="entry name" value="AB_hydrolase_fold"/>
</dbReference>
<dbReference type="EMBL" id="JARQDL010000003">
    <property type="protein sequence ID" value="MDT2945298.1"/>
    <property type="molecule type" value="Genomic_DNA"/>
</dbReference>
<protein>
    <submittedName>
        <fullName evidence="1">XcbB/CpsF family capsular polysaccharide biosynthesis protein</fullName>
    </submittedName>
</protein>
<dbReference type="SUPFAM" id="SSF53474">
    <property type="entry name" value="alpha/beta-Hydrolases"/>
    <property type="match status" value="1"/>
</dbReference>
<evidence type="ECO:0000313" key="1">
    <source>
        <dbReference type="EMBL" id="MDT2945298.1"/>
    </source>
</evidence>
<dbReference type="RefSeq" id="WP_311804079.1">
    <property type="nucleotide sequence ID" value="NZ_JARQCK010000003.1"/>
</dbReference>
<dbReference type="Gene3D" id="3.40.50.1820">
    <property type="entry name" value="alpha/beta hydrolase"/>
    <property type="match status" value="1"/>
</dbReference>
<dbReference type="NCBIfam" id="NF033892">
    <property type="entry name" value="XcbB_CpsF_sero"/>
    <property type="match status" value="1"/>
</dbReference>
<proteinExistence type="predicted"/>
<sequence>MSYNHGNAWENFFPNPFEGITGSIAKNTVVLRIADSNLINGSYYLNTPNFKDYEQNIQELIEKTAKEEGILRENILCAGSSRGGMGALYHGLLGNYALVSMDPVVDRSPWLQSADVQLMFDCIPVSFVDKLNQLLEKTNLSTEKIQVITSPQVLITYPFIIQLKTWKLALKTYRMKLTDEQFDYQPYGGKMHGDFVNRNIPLLLMKINEFLYGCDSIENTIDEKTL</sequence>
<name>A0AAW8UDA4_9LACT</name>
<dbReference type="AlphaFoldDB" id="A0AAW8UDA4"/>
<accession>A0AAW8UDA4</accession>
<evidence type="ECO:0000313" key="2">
    <source>
        <dbReference type="Proteomes" id="UP001250218"/>
    </source>
</evidence>
<organism evidence="1 2">
    <name type="scientific">Lactococcus lactis</name>
    <dbReference type="NCBI Taxonomy" id="1358"/>
    <lineage>
        <taxon>Bacteria</taxon>
        <taxon>Bacillati</taxon>
        <taxon>Bacillota</taxon>
        <taxon>Bacilli</taxon>
        <taxon>Lactobacillales</taxon>
        <taxon>Streptococcaceae</taxon>
        <taxon>Lactococcus</taxon>
    </lineage>
</organism>